<accession>A0A4Z2IGK7</accession>
<evidence type="ECO:0000313" key="3">
    <source>
        <dbReference type="Proteomes" id="UP000314294"/>
    </source>
</evidence>
<keyword evidence="3" id="KW-1185">Reference proteome</keyword>
<proteinExistence type="predicted"/>
<protein>
    <submittedName>
        <fullName evidence="2">Uncharacterized protein</fullName>
    </submittedName>
</protein>
<name>A0A4Z2IGK7_9TELE</name>
<gene>
    <name evidence="2" type="ORF">EYF80_012773</name>
</gene>
<dbReference type="Proteomes" id="UP000314294">
    <property type="component" value="Unassembled WGS sequence"/>
</dbReference>
<evidence type="ECO:0000256" key="1">
    <source>
        <dbReference type="SAM" id="MobiDB-lite"/>
    </source>
</evidence>
<dbReference type="AlphaFoldDB" id="A0A4Z2IGK7"/>
<organism evidence="2 3">
    <name type="scientific">Liparis tanakae</name>
    <name type="common">Tanaka's snailfish</name>
    <dbReference type="NCBI Taxonomy" id="230148"/>
    <lineage>
        <taxon>Eukaryota</taxon>
        <taxon>Metazoa</taxon>
        <taxon>Chordata</taxon>
        <taxon>Craniata</taxon>
        <taxon>Vertebrata</taxon>
        <taxon>Euteleostomi</taxon>
        <taxon>Actinopterygii</taxon>
        <taxon>Neopterygii</taxon>
        <taxon>Teleostei</taxon>
        <taxon>Neoteleostei</taxon>
        <taxon>Acanthomorphata</taxon>
        <taxon>Eupercaria</taxon>
        <taxon>Perciformes</taxon>
        <taxon>Cottioidei</taxon>
        <taxon>Cottales</taxon>
        <taxon>Liparidae</taxon>
        <taxon>Liparis</taxon>
    </lineage>
</organism>
<comment type="caution">
    <text evidence="2">The sequence shown here is derived from an EMBL/GenBank/DDBJ whole genome shotgun (WGS) entry which is preliminary data.</text>
</comment>
<dbReference type="EMBL" id="SRLO01000088">
    <property type="protein sequence ID" value="TNN76927.1"/>
    <property type="molecule type" value="Genomic_DNA"/>
</dbReference>
<evidence type="ECO:0000313" key="2">
    <source>
        <dbReference type="EMBL" id="TNN76927.1"/>
    </source>
</evidence>
<feature type="region of interest" description="Disordered" evidence="1">
    <location>
        <begin position="1"/>
        <end position="20"/>
    </location>
</feature>
<reference evidence="2 3" key="1">
    <citation type="submission" date="2019-03" db="EMBL/GenBank/DDBJ databases">
        <title>First draft genome of Liparis tanakae, snailfish: a comprehensive survey of snailfish specific genes.</title>
        <authorList>
            <person name="Kim W."/>
            <person name="Song I."/>
            <person name="Jeong J.-H."/>
            <person name="Kim D."/>
            <person name="Kim S."/>
            <person name="Ryu S."/>
            <person name="Song J.Y."/>
            <person name="Lee S.K."/>
        </authorList>
    </citation>
    <scope>NUCLEOTIDE SEQUENCE [LARGE SCALE GENOMIC DNA]</scope>
    <source>
        <tissue evidence="2">Muscle</tissue>
    </source>
</reference>
<sequence length="89" mass="9159">MLPSSQRIPKLDMGAGRRVMGRHGGTGNLCTFTRALAKSLPVGTNNTCAKCLLGSGAEPLAPGVSAMSRAKHIQTVWNSAAPEADPALS</sequence>